<dbReference type="PANTHER" id="PTHR46413:SF23">
    <property type="entry name" value="HEAVY METAL-ASSOCIATED DOMAIN, HMA, HEAVY METAL-ASSOCIATED DOMAIN SUPERFAMILY"/>
    <property type="match status" value="1"/>
</dbReference>
<accession>A0AAU9NVQ8</accession>
<proteinExistence type="predicted"/>
<feature type="region of interest" description="Disordered" evidence="2">
    <location>
        <begin position="1"/>
        <end position="29"/>
    </location>
</feature>
<comment type="subcellular location">
    <subcellularLocation>
        <location evidence="1">Membrane</location>
        <topology evidence="1">Peripheral membrane protein</topology>
    </subcellularLocation>
</comment>
<dbReference type="Pfam" id="PF00403">
    <property type="entry name" value="HMA"/>
    <property type="match status" value="2"/>
</dbReference>
<dbReference type="PANTHER" id="PTHR46413">
    <property type="entry name" value="HEAVY METAL-ASSOCIATED ISOPRENYLATED PLANT PROTEIN 6"/>
    <property type="match status" value="1"/>
</dbReference>
<dbReference type="Gene3D" id="3.30.70.100">
    <property type="match status" value="2"/>
</dbReference>
<feature type="domain" description="HMA" evidence="3">
    <location>
        <begin position="134"/>
        <end position="197"/>
    </location>
</feature>
<feature type="region of interest" description="Disordered" evidence="2">
    <location>
        <begin position="204"/>
        <end position="255"/>
    </location>
</feature>
<keyword evidence="5" id="KW-1185">Reference proteome</keyword>
<protein>
    <recommendedName>
        <fullName evidence="3">HMA domain-containing protein</fullName>
    </recommendedName>
</protein>
<feature type="compositionally biased region" description="Basic and acidic residues" evidence="2">
    <location>
        <begin position="204"/>
        <end position="242"/>
    </location>
</feature>
<feature type="compositionally biased region" description="Basic and acidic residues" evidence="2">
    <location>
        <begin position="103"/>
        <end position="131"/>
    </location>
</feature>
<evidence type="ECO:0000256" key="2">
    <source>
        <dbReference type="SAM" id="MobiDB-lite"/>
    </source>
</evidence>
<reference evidence="4 5" key="1">
    <citation type="submission" date="2022-01" db="EMBL/GenBank/DDBJ databases">
        <authorList>
            <person name="Xiong W."/>
            <person name="Schranz E."/>
        </authorList>
    </citation>
    <scope>NUCLEOTIDE SEQUENCE [LARGE SCALE GENOMIC DNA]</scope>
</reference>
<dbReference type="PROSITE" id="PS50846">
    <property type="entry name" value="HMA_2"/>
    <property type="match status" value="2"/>
</dbReference>
<evidence type="ECO:0000259" key="3">
    <source>
        <dbReference type="PROSITE" id="PS50846"/>
    </source>
</evidence>
<dbReference type="EMBL" id="CAKMRJ010005412">
    <property type="protein sequence ID" value="CAH1442019.1"/>
    <property type="molecule type" value="Genomic_DNA"/>
</dbReference>
<dbReference type="SUPFAM" id="SSF55008">
    <property type="entry name" value="HMA, heavy metal-associated domain"/>
    <property type="match status" value="2"/>
</dbReference>
<evidence type="ECO:0000256" key="1">
    <source>
        <dbReference type="ARBA" id="ARBA00004170"/>
    </source>
</evidence>
<name>A0AAU9NVQ8_9ASTR</name>
<dbReference type="GO" id="GO:0046872">
    <property type="term" value="F:metal ion binding"/>
    <property type="evidence" value="ECO:0007669"/>
    <property type="project" value="InterPro"/>
</dbReference>
<dbReference type="InterPro" id="IPR006121">
    <property type="entry name" value="HMA_dom"/>
</dbReference>
<dbReference type="Proteomes" id="UP001157418">
    <property type="component" value="Unassembled WGS sequence"/>
</dbReference>
<feature type="domain" description="HMA" evidence="3">
    <location>
        <begin position="33"/>
        <end position="99"/>
    </location>
</feature>
<evidence type="ECO:0000313" key="4">
    <source>
        <dbReference type="EMBL" id="CAH1442019.1"/>
    </source>
</evidence>
<dbReference type="GO" id="GO:0016020">
    <property type="term" value="C:membrane"/>
    <property type="evidence" value="ECO:0007669"/>
    <property type="project" value="UniProtKB-SubCell"/>
</dbReference>
<gene>
    <name evidence="4" type="ORF">LVIROSA_LOCUS28038</name>
</gene>
<feature type="region of interest" description="Disordered" evidence="2">
    <location>
        <begin position="88"/>
        <end position="135"/>
    </location>
</feature>
<dbReference type="InterPro" id="IPR044594">
    <property type="entry name" value="HIPP01/3/5/6"/>
</dbReference>
<organism evidence="4 5">
    <name type="scientific">Lactuca virosa</name>
    <dbReference type="NCBI Taxonomy" id="75947"/>
    <lineage>
        <taxon>Eukaryota</taxon>
        <taxon>Viridiplantae</taxon>
        <taxon>Streptophyta</taxon>
        <taxon>Embryophyta</taxon>
        <taxon>Tracheophyta</taxon>
        <taxon>Spermatophyta</taxon>
        <taxon>Magnoliopsida</taxon>
        <taxon>eudicotyledons</taxon>
        <taxon>Gunneridae</taxon>
        <taxon>Pentapetalae</taxon>
        <taxon>asterids</taxon>
        <taxon>campanulids</taxon>
        <taxon>Asterales</taxon>
        <taxon>Asteraceae</taxon>
        <taxon>Cichorioideae</taxon>
        <taxon>Cichorieae</taxon>
        <taxon>Lactucinae</taxon>
        <taxon>Lactuca</taxon>
    </lineage>
</organism>
<dbReference type="InterPro" id="IPR036163">
    <property type="entry name" value="HMA_dom_sf"/>
</dbReference>
<evidence type="ECO:0000313" key="5">
    <source>
        <dbReference type="Proteomes" id="UP001157418"/>
    </source>
</evidence>
<dbReference type="CDD" id="cd00371">
    <property type="entry name" value="HMA"/>
    <property type="match status" value="2"/>
</dbReference>
<feature type="compositionally biased region" description="Basic and acidic residues" evidence="2">
    <location>
        <begin position="7"/>
        <end position="29"/>
    </location>
</feature>
<dbReference type="AlphaFoldDB" id="A0AAU9NVQ8"/>
<sequence length="379" mass="41889">MGMLSFKKNDKKKDAGKTKPVDAGGAKKSDAGSITVVLKLDLHCDGCAKKVTKSIRHFEGVESVNVDIDGDKLTVTGKVDPTSVKERLEHKTKKKVEIISPQPKKDEKKGDDKSPEKKSDEKKTDAKKPKDIQSSMVMLKIPLHCDGCAHKIKRTISKIKGVESVIPDASKDLIMVKGTMDVKELAPYLKEKLKRDVDIILPKKDDKSDDKKNDKKEKDEGGDKKIKEKSLGGGEKKKEEGKAVGGDGGGKDGSRGLELVNKLEYHGKNPYTYTIPTYNQSYYNQDYGVSTSYNHGLLNEGYVNHGYINEGYVNHGYASQYSNGPPPPPSMYLHDSRVPDTGMFSDENPNACSKVTKFIRHLKVLNLIKHANIDGDKLT</sequence>
<dbReference type="GO" id="GO:0009626">
    <property type="term" value="P:plant-type hypersensitive response"/>
    <property type="evidence" value="ECO:0007669"/>
    <property type="project" value="UniProtKB-KW"/>
</dbReference>
<comment type="caution">
    <text evidence="4">The sequence shown here is derived from an EMBL/GenBank/DDBJ whole genome shotgun (WGS) entry which is preliminary data.</text>
</comment>